<comment type="caution">
    <text evidence="2">The sequence shown here is derived from an EMBL/GenBank/DDBJ whole genome shotgun (WGS) entry which is preliminary data.</text>
</comment>
<dbReference type="EMBL" id="WTXG01000040">
    <property type="protein sequence ID" value="KAI0297219.1"/>
    <property type="molecule type" value="Genomic_DNA"/>
</dbReference>
<keyword evidence="1" id="KW-0812">Transmembrane</keyword>
<sequence length="72" mass="8066">MSLVLSSGGLSPTPLVYACVSVRLGICEMTSSKMRFPPHQLNVFTLSSSMTMTTFFFFFWVPSLPTNFYNTL</sequence>
<organism evidence="2 3">
    <name type="scientific">Multifurca ochricompacta</name>
    <dbReference type="NCBI Taxonomy" id="376703"/>
    <lineage>
        <taxon>Eukaryota</taxon>
        <taxon>Fungi</taxon>
        <taxon>Dikarya</taxon>
        <taxon>Basidiomycota</taxon>
        <taxon>Agaricomycotina</taxon>
        <taxon>Agaricomycetes</taxon>
        <taxon>Russulales</taxon>
        <taxon>Russulaceae</taxon>
        <taxon>Multifurca</taxon>
    </lineage>
</organism>
<name>A0AAD4M073_9AGAM</name>
<gene>
    <name evidence="2" type="ORF">B0F90DRAFT_1741188</name>
</gene>
<dbReference type="Proteomes" id="UP001203297">
    <property type="component" value="Unassembled WGS sequence"/>
</dbReference>
<reference evidence="2" key="1">
    <citation type="journal article" date="2022" name="New Phytol.">
        <title>Evolutionary transition to the ectomycorrhizal habit in the genomes of a hyperdiverse lineage of mushroom-forming fungi.</title>
        <authorList>
            <person name="Looney B."/>
            <person name="Miyauchi S."/>
            <person name="Morin E."/>
            <person name="Drula E."/>
            <person name="Courty P.E."/>
            <person name="Kohler A."/>
            <person name="Kuo A."/>
            <person name="LaButti K."/>
            <person name="Pangilinan J."/>
            <person name="Lipzen A."/>
            <person name="Riley R."/>
            <person name="Andreopoulos W."/>
            <person name="He G."/>
            <person name="Johnson J."/>
            <person name="Nolan M."/>
            <person name="Tritt A."/>
            <person name="Barry K.W."/>
            <person name="Grigoriev I.V."/>
            <person name="Nagy L.G."/>
            <person name="Hibbett D."/>
            <person name="Henrissat B."/>
            <person name="Matheny P.B."/>
            <person name="Labbe J."/>
            <person name="Martin F.M."/>
        </authorList>
    </citation>
    <scope>NUCLEOTIDE SEQUENCE</scope>
    <source>
        <strain evidence="2">BPL690</strain>
    </source>
</reference>
<evidence type="ECO:0000313" key="2">
    <source>
        <dbReference type="EMBL" id="KAI0297219.1"/>
    </source>
</evidence>
<protein>
    <submittedName>
        <fullName evidence="2">Uncharacterized protein</fullName>
    </submittedName>
</protein>
<evidence type="ECO:0000256" key="1">
    <source>
        <dbReference type="SAM" id="Phobius"/>
    </source>
</evidence>
<keyword evidence="3" id="KW-1185">Reference proteome</keyword>
<feature type="non-terminal residue" evidence="2">
    <location>
        <position position="1"/>
    </location>
</feature>
<keyword evidence="1" id="KW-1133">Transmembrane helix</keyword>
<keyword evidence="1" id="KW-0472">Membrane</keyword>
<dbReference type="AlphaFoldDB" id="A0AAD4M073"/>
<proteinExistence type="predicted"/>
<evidence type="ECO:0000313" key="3">
    <source>
        <dbReference type="Proteomes" id="UP001203297"/>
    </source>
</evidence>
<accession>A0AAD4M073</accession>
<feature type="transmembrane region" description="Helical" evidence="1">
    <location>
        <begin position="42"/>
        <end position="61"/>
    </location>
</feature>